<dbReference type="OrthoDB" id="3916171at2759"/>
<gene>
    <name evidence="3" type="ORF">N0V91_006395</name>
</gene>
<keyword evidence="4" id="KW-1185">Reference proteome</keyword>
<evidence type="ECO:0000313" key="3">
    <source>
        <dbReference type="EMBL" id="KAJ4403695.1"/>
    </source>
</evidence>
<keyword evidence="2" id="KW-0472">Membrane</keyword>
<feature type="compositionally biased region" description="Polar residues" evidence="1">
    <location>
        <begin position="88"/>
        <end position="97"/>
    </location>
</feature>
<protein>
    <submittedName>
        <fullName evidence="3">Uncharacterized protein</fullName>
    </submittedName>
</protein>
<feature type="transmembrane region" description="Helical" evidence="2">
    <location>
        <begin position="253"/>
        <end position="271"/>
    </location>
</feature>
<proteinExistence type="predicted"/>
<comment type="caution">
    <text evidence="3">The sequence shown here is derived from an EMBL/GenBank/DDBJ whole genome shotgun (WGS) entry which is preliminary data.</text>
</comment>
<sequence length="276" mass="30319">MNFNEDSPVTRFITHGETPWTSLARRSRYFDDVPLSQAPSQATTSVGSSPTAVFSSRQPSVITRPTSYGTDYPAHGYNKEGKEYAPSLSATHGSGSETEAEHNDPLGATLFGAGAWSSSHKAQGQLLRRHEHAKVRFSKSLPHRVKKPPVVLHQNTDIVSSAQPSKEQYVEAPLTSTMEEPRCLFHLVPLQHYIMIVMIGLMFLTVLLSAKHLHSVEKAEAASRKRTVLQVTTLVALEVLVTALCARRTLLEASLLGLFPLGIGSMVLLHLDDLSW</sequence>
<dbReference type="AlphaFoldDB" id="A0A9W8ZDI3"/>
<feature type="transmembrane region" description="Helical" evidence="2">
    <location>
        <begin position="184"/>
        <end position="208"/>
    </location>
</feature>
<reference evidence="3" key="1">
    <citation type="submission" date="2022-10" db="EMBL/GenBank/DDBJ databases">
        <title>Tapping the CABI collections for fungal endophytes: first genome assemblies for Collariella, Neodidymelliopsis, Ascochyta clinopodiicola, Didymella pomorum, Didymosphaeria variabile, Neocosmospora piperis and Neocucurbitaria cava.</title>
        <authorList>
            <person name="Hill R."/>
        </authorList>
    </citation>
    <scope>NUCLEOTIDE SEQUENCE</scope>
    <source>
        <strain evidence="3">IMI 355091</strain>
    </source>
</reference>
<accession>A0A9W8ZDI3</accession>
<feature type="region of interest" description="Disordered" evidence="1">
    <location>
        <begin position="38"/>
        <end position="104"/>
    </location>
</feature>
<evidence type="ECO:0000256" key="2">
    <source>
        <dbReference type="SAM" id="Phobius"/>
    </source>
</evidence>
<dbReference type="EMBL" id="JAPEVA010000049">
    <property type="protein sequence ID" value="KAJ4403695.1"/>
    <property type="molecule type" value="Genomic_DNA"/>
</dbReference>
<feature type="compositionally biased region" description="Polar residues" evidence="1">
    <location>
        <begin position="38"/>
        <end position="69"/>
    </location>
</feature>
<evidence type="ECO:0000256" key="1">
    <source>
        <dbReference type="SAM" id="MobiDB-lite"/>
    </source>
</evidence>
<dbReference type="Proteomes" id="UP001140510">
    <property type="component" value="Unassembled WGS sequence"/>
</dbReference>
<organism evidence="3 4">
    <name type="scientific">Didymella pomorum</name>
    <dbReference type="NCBI Taxonomy" id="749634"/>
    <lineage>
        <taxon>Eukaryota</taxon>
        <taxon>Fungi</taxon>
        <taxon>Dikarya</taxon>
        <taxon>Ascomycota</taxon>
        <taxon>Pezizomycotina</taxon>
        <taxon>Dothideomycetes</taxon>
        <taxon>Pleosporomycetidae</taxon>
        <taxon>Pleosporales</taxon>
        <taxon>Pleosporineae</taxon>
        <taxon>Didymellaceae</taxon>
        <taxon>Didymella</taxon>
    </lineage>
</organism>
<evidence type="ECO:0000313" key="4">
    <source>
        <dbReference type="Proteomes" id="UP001140510"/>
    </source>
</evidence>
<keyword evidence="2" id="KW-0812">Transmembrane</keyword>
<keyword evidence="2" id="KW-1133">Transmembrane helix</keyword>
<name>A0A9W8ZDI3_9PLEO</name>